<accession>A0A327NE24</accession>
<dbReference type="InterPro" id="IPR008969">
    <property type="entry name" value="CarboxyPept-like_regulatory"/>
</dbReference>
<dbReference type="OrthoDB" id="9804995at2"/>
<dbReference type="InterPro" id="IPR039426">
    <property type="entry name" value="TonB-dep_rcpt-like"/>
</dbReference>
<evidence type="ECO:0000313" key="3">
    <source>
        <dbReference type="Proteomes" id="UP000249016"/>
    </source>
</evidence>
<organism evidence="2 3">
    <name type="scientific">Spirosoma telluris</name>
    <dbReference type="NCBI Taxonomy" id="2183553"/>
    <lineage>
        <taxon>Bacteria</taxon>
        <taxon>Pseudomonadati</taxon>
        <taxon>Bacteroidota</taxon>
        <taxon>Cytophagia</taxon>
        <taxon>Cytophagales</taxon>
        <taxon>Cytophagaceae</taxon>
        <taxon>Spirosoma</taxon>
    </lineage>
</organism>
<dbReference type="SUPFAM" id="SSF49464">
    <property type="entry name" value="Carboxypeptidase regulatory domain-like"/>
    <property type="match status" value="1"/>
</dbReference>
<evidence type="ECO:0000313" key="2">
    <source>
        <dbReference type="EMBL" id="RAI73551.1"/>
    </source>
</evidence>
<dbReference type="InterPro" id="IPR037066">
    <property type="entry name" value="Plug_dom_sf"/>
</dbReference>
<dbReference type="Gene3D" id="2.170.130.10">
    <property type="entry name" value="TonB-dependent receptor, plug domain"/>
    <property type="match status" value="1"/>
</dbReference>
<proteinExistence type="predicted"/>
<keyword evidence="1" id="KW-0732">Signal</keyword>
<evidence type="ECO:0000256" key="1">
    <source>
        <dbReference type="ARBA" id="ARBA00022729"/>
    </source>
</evidence>
<dbReference type="GO" id="GO:0044718">
    <property type="term" value="P:siderophore transmembrane transport"/>
    <property type="evidence" value="ECO:0007669"/>
    <property type="project" value="TreeGrafter"/>
</dbReference>
<gene>
    <name evidence="2" type="ORF">HMF3257_02320</name>
</gene>
<sequence>MKHIFIVLIFLILLLFSPLLGQAQALTQTVRGTIIDSDSKLPLITATVLVVGSSPLVGTITDLNGNFRLTTIPTGRITLKLSYLGYESKTIPDIVVNSGKEVVLNLNMQESTLKLAEIVVRANQTKGQALNEMALISARSISPEETSRYAGGFNDPSLIMSNFAGVANNPNGNNDIIVRGNSPKYVQWRLEGVQITNPNHFADQGAIGGGLSTLNNNILATSDFYTGAFAPEYGDVLSGVYDVKLRAGNNEKREAVLGVGILGTDLTVEGPFKKGYGGSYLVNYRYSTISLLTDLGLTGVKGTPKFQDAAFKVVLPTKKAGAFSLFGLGGSSSALLKEVKPEVAETPGDRSMLAGIREDLEKGSNLLNLGLTHTLPLGTNSYIHTTLSYSQEGIKDQVFESRIETQYDRSGGFLKDSVLSTHPNYQSHLLKSAYRGGFTYHNKLNARNNIQIGTQYSLTEYDYRQSQLQGDGANRVYMLDFQKNIGTVRNYISWKHRFNEAVTMVTGLHNMNVLLNHQSTLEPRFSLNWQLNPTNSFQVGYGKHSTMESAHTYFAQVPAADGQLSEPNKDLGLLKAHHFVLGYEKRFSSSLVAKAEVYYQSLYQLPVENRATSSFATINEGPDFNYVALVNKGTGKNYGIELTLEKNFSHNFYYLINGSLYSSTYKTLEGRARNTPYNGHYLINLLAGKEFVKLGKNKNQVLGLNAKVFFSGGKNIIPLLRDAAGNLTVDPAKNKFWDYDKAYDVSLGDLSKLVLSVSYKWNKPRTTHELFLNMDNLTNNQGKVTEYYDPSKPGSVGHTTQRGLVPNLMYRLYF</sequence>
<dbReference type="GO" id="GO:0015344">
    <property type="term" value="F:siderophore uptake transmembrane transporter activity"/>
    <property type="evidence" value="ECO:0007669"/>
    <property type="project" value="TreeGrafter"/>
</dbReference>
<dbReference type="PANTHER" id="PTHR30069">
    <property type="entry name" value="TONB-DEPENDENT OUTER MEMBRANE RECEPTOR"/>
    <property type="match status" value="1"/>
</dbReference>
<protein>
    <submittedName>
        <fullName evidence="2">TonB-dependent receptor</fullName>
    </submittedName>
</protein>
<keyword evidence="2" id="KW-0675">Receptor</keyword>
<reference evidence="2 3" key="1">
    <citation type="submission" date="2018-06" db="EMBL/GenBank/DDBJ databases">
        <title>Spirosoma sp. HMF3257 Genome sequencing and assembly.</title>
        <authorList>
            <person name="Kang H."/>
            <person name="Cha I."/>
            <person name="Kim H."/>
            <person name="Kang J."/>
            <person name="Joh K."/>
        </authorList>
    </citation>
    <scope>NUCLEOTIDE SEQUENCE [LARGE SCALE GENOMIC DNA]</scope>
    <source>
        <strain evidence="2 3">HMF3257</strain>
    </source>
</reference>
<comment type="caution">
    <text evidence="2">The sequence shown here is derived from an EMBL/GenBank/DDBJ whole genome shotgun (WGS) entry which is preliminary data.</text>
</comment>
<dbReference type="AlphaFoldDB" id="A0A327NE24"/>
<dbReference type="Gene3D" id="2.60.40.1120">
    <property type="entry name" value="Carboxypeptidase-like, regulatory domain"/>
    <property type="match status" value="1"/>
</dbReference>
<keyword evidence="3" id="KW-1185">Reference proteome</keyword>
<dbReference type="Proteomes" id="UP000249016">
    <property type="component" value="Unassembled WGS sequence"/>
</dbReference>
<dbReference type="EMBL" id="QLII01000001">
    <property type="protein sequence ID" value="RAI73551.1"/>
    <property type="molecule type" value="Genomic_DNA"/>
</dbReference>
<dbReference type="PANTHER" id="PTHR30069:SF29">
    <property type="entry name" value="HEMOGLOBIN AND HEMOGLOBIN-HAPTOGLOBIN-BINDING PROTEIN 1-RELATED"/>
    <property type="match status" value="1"/>
</dbReference>
<dbReference type="RefSeq" id="WP_111340430.1">
    <property type="nucleotide sequence ID" value="NZ_QLII01000001.1"/>
</dbReference>
<dbReference type="SUPFAM" id="SSF56935">
    <property type="entry name" value="Porins"/>
    <property type="match status" value="1"/>
</dbReference>
<dbReference type="Pfam" id="PF13715">
    <property type="entry name" value="CarbopepD_reg_2"/>
    <property type="match status" value="1"/>
</dbReference>
<dbReference type="GO" id="GO:0009279">
    <property type="term" value="C:cell outer membrane"/>
    <property type="evidence" value="ECO:0007669"/>
    <property type="project" value="TreeGrafter"/>
</dbReference>
<name>A0A327NE24_9BACT</name>